<feature type="region of interest" description="Disordered" evidence="1">
    <location>
        <begin position="1"/>
        <end position="20"/>
    </location>
</feature>
<name>A0A4Z0AK71_9PSED</name>
<evidence type="ECO:0000256" key="1">
    <source>
        <dbReference type="SAM" id="MobiDB-lite"/>
    </source>
</evidence>
<dbReference type="Proteomes" id="UP000297391">
    <property type="component" value="Unassembled WGS sequence"/>
</dbReference>
<comment type="caution">
    <text evidence="2">The sequence shown here is derived from an EMBL/GenBank/DDBJ whole genome shotgun (WGS) entry which is preliminary data.</text>
</comment>
<evidence type="ECO:0000313" key="3">
    <source>
        <dbReference type="Proteomes" id="UP000297391"/>
    </source>
</evidence>
<sequence length="164" mass="18352">MKNILPPQAITPPDDSSEKTTGEMIIKLDNTSMKAPKLDPILFRKYQTPITFWQVVGIRFIPMPKEDISQVIVNIYDYLNDGEYSITRGGPASIVCHITPLNTGLNPEIWQAESGTIKFRLNRTPGKTHIVAEFKDCVVVSDKNPKASFWLAGKCEAQDALTYP</sequence>
<organism evidence="2 3">
    <name type="scientific">Pseudomonas kairouanensis</name>
    <dbReference type="NCBI Taxonomy" id="2293832"/>
    <lineage>
        <taxon>Bacteria</taxon>
        <taxon>Pseudomonadati</taxon>
        <taxon>Pseudomonadota</taxon>
        <taxon>Gammaproteobacteria</taxon>
        <taxon>Pseudomonadales</taxon>
        <taxon>Pseudomonadaceae</taxon>
        <taxon>Pseudomonas</taxon>
    </lineage>
</organism>
<accession>A0A4Z0AK71</accession>
<dbReference type="AlphaFoldDB" id="A0A4Z0AK71"/>
<gene>
    <name evidence="2" type="ORF">DYL59_20785</name>
</gene>
<reference evidence="2 3" key="1">
    <citation type="journal article" date="2019" name="Syst. Appl. Microbiol.">
        <title>New species of pathogenic Pseudomonas isolated from citrus in Tunisia: Proposal of Pseudomonas kairouanensis sp. nov. and Pseudomonas nabeulensis sp. nov.</title>
        <authorList>
            <person name="Oueslati M."/>
            <person name="Mulet M."/>
            <person name="Gomila M."/>
            <person name="Berge O."/>
            <person name="Hajlaoui M.R."/>
            <person name="Lalucat J."/>
            <person name="Sadfi-Zouaoui N."/>
            <person name="Garcia-Valdes E."/>
        </authorList>
    </citation>
    <scope>NUCLEOTIDE SEQUENCE [LARGE SCALE GENOMIC DNA]</scope>
    <source>
        <strain evidence="2 3">KC12</strain>
    </source>
</reference>
<proteinExistence type="predicted"/>
<protein>
    <submittedName>
        <fullName evidence="2">Uncharacterized protein</fullName>
    </submittedName>
</protein>
<keyword evidence="3" id="KW-1185">Reference proteome</keyword>
<dbReference type="RefSeq" id="WP_135290853.1">
    <property type="nucleotide sequence ID" value="NZ_QUZU01000029.1"/>
</dbReference>
<dbReference type="EMBL" id="QUZU01000029">
    <property type="protein sequence ID" value="TFY86807.1"/>
    <property type="molecule type" value="Genomic_DNA"/>
</dbReference>
<evidence type="ECO:0000313" key="2">
    <source>
        <dbReference type="EMBL" id="TFY86807.1"/>
    </source>
</evidence>